<proteinExistence type="predicted"/>
<dbReference type="InterPro" id="IPR036770">
    <property type="entry name" value="Ankyrin_rpt-contain_sf"/>
</dbReference>
<evidence type="ECO:0000256" key="2">
    <source>
        <dbReference type="ARBA" id="ARBA00023043"/>
    </source>
</evidence>
<evidence type="ECO:0000313" key="5">
    <source>
        <dbReference type="Proteomes" id="UP000712600"/>
    </source>
</evidence>
<dbReference type="PROSITE" id="PS50297">
    <property type="entry name" value="ANK_REP_REGION"/>
    <property type="match status" value="2"/>
</dbReference>
<accession>A0A8S9N030</accession>
<dbReference type="AlphaFoldDB" id="A0A8S9N030"/>
<dbReference type="EMBL" id="QGKX02002183">
    <property type="protein sequence ID" value="KAF3488746.1"/>
    <property type="molecule type" value="Genomic_DNA"/>
</dbReference>
<dbReference type="Gene3D" id="1.25.40.20">
    <property type="entry name" value="Ankyrin repeat-containing domain"/>
    <property type="match status" value="2"/>
</dbReference>
<keyword evidence="1" id="KW-0677">Repeat</keyword>
<evidence type="ECO:0000256" key="1">
    <source>
        <dbReference type="ARBA" id="ARBA00022737"/>
    </source>
</evidence>
<dbReference type="SMART" id="SM00248">
    <property type="entry name" value="ANK"/>
    <property type="match status" value="5"/>
</dbReference>
<evidence type="ECO:0000256" key="3">
    <source>
        <dbReference type="PROSITE-ProRule" id="PRU00023"/>
    </source>
</evidence>
<comment type="caution">
    <text evidence="4">The sequence shown here is derived from an EMBL/GenBank/DDBJ whole genome shotgun (WGS) entry which is preliminary data.</text>
</comment>
<feature type="repeat" description="ANK" evidence="3">
    <location>
        <begin position="161"/>
        <end position="193"/>
    </location>
</feature>
<dbReference type="PANTHER" id="PTHR24186:SF2">
    <property type="entry name" value="OS02G0735700 PROTEIN"/>
    <property type="match status" value="1"/>
</dbReference>
<dbReference type="InterPro" id="IPR002110">
    <property type="entry name" value="Ankyrin_rpt"/>
</dbReference>
<dbReference type="GO" id="GO:0005886">
    <property type="term" value="C:plasma membrane"/>
    <property type="evidence" value="ECO:0007669"/>
    <property type="project" value="TreeGrafter"/>
</dbReference>
<dbReference type="PROSITE" id="PS50088">
    <property type="entry name" value="ANK_REPEAT"/>
    <property type="match status" value="2"/>
</dbReference>
<dbReference type="Pfam" id="PF12796">
    <property type="entry name" value="Ank_2"/>
    <property type="match status" value="2"/>
</dbReference>
<organism evidence="4 5">
    <name type="scientific">Brassica cretica</name>
    <name type="common">Mustard</name>
    <dbReference type="NCBI Taxonomy" id="69181"/>
    <lineage>
        <taxon>Eukaryota</taxon>
        <taxon>Viridiplantae</taxon>
        <taxon>Streptophyta</taxon>
        <taxon>Embryophyta</taxon>
        <taxon>Tracheophyta</taxon>
        <taxon>Spermatophyta</taxon>
        <taxon>Magnoliopsida</taxon>
        <taxon>eudicotyledons</taxon>
        <taxon>Gunneridae</taxon>
        <taxon>Pentapetalae</taxon>
        <taxon>rosids</taxon>
        <taxon>malvids</taxon>
        <taxon>Brassicales</taxon>
        <taxon>Brassicaceae</taxon>
        <taxon>Brassiceae</taxon>
        <taxon>Brassica</taxon>
    </lineage>
</organism>
<sequence length="246" mass="27139">MEAKQMRFLTHQAFFSSVRSGDLNQLQELVEKLTGDELIDESSPSSAVSELMSVQNDAGETAVYIAAAENLQDVFSYLIRFCSLEAVKIRSKSDMNAFHVAAKRGHLGIVKELLSLWPELCRICDASNTSPLYAAAVQDHLEIVNAMLDVDPTCAMIVRKNGKTSLHTAGRYGLLRIVRALIERDAAIVGVKDKKGQTALHMAVKGQSVEVVEEILQADYSILNDRDRKGNTALHIATRKCRPQVL</sequence>
<name>A0A8S9N030_BRACR</name>
<feature type="repeat" description="ANK" evidence="3">
    <location>
        <begin position="195"/>
        <end position="217"/>
    </location>
</feature>
<dbReference type="Proteomes" id="UP000712600">
    <property type="component" value="Unassembled WGS sequence"/>
</dbReference>
<dbReference type="PANTHER" id="PTHR24186">
    <property type="entry name" value="PROTEIN PHOSPHATASE 1 REGULATORY SUBUNIT"/>
    <property type="match status" value="1"/>
</dbReference>
<reference evidence="4" key="1">
    <citation type="submission" date="2019-12" db="EMBL/GenBank/DDBJ databases">
        <title>Genome sequencing and annotation of Brassica cretica.</title>
        <authorList>
            <person name="Studholme D.J."/>
            <person name="Sarris P."/>
        </authorList>
    </citation>
    <scope>NUCLEOTIDE SEQUENCE</scope>
    <source>
        <strain evidence="4">PFS-109/04</strain>
        <tissue evidence="4">Leaf</tissue>
    </source>
</reference>
<dbReference type="SUPFAM" id="SSF48403">
    <property type="entry name" value="Ankyrin repeat"/>
    <property type="match status" value="1"/>
</dbReference>
<evidence type="ECO:0008006" key="6">
    <source>
        <dbReference type="Google" id="ProtNLM"/>
    </source>
</evidence>
<protein>
    <recommendedName>
        <fullName evidence="6">PGG domain-containing protein</fullName>
    </recommendedName>
</protein>
<keyword evidence="2 3" id="KW-0040">ANK repeat</keyword>
<gene>
    <name evidence="4" type="ORF">F2Q69_00055582</name>
</gene>
<evidence type="ECO:0000313" key="4">
    <source>
        <dbReference type="EMBL" id="KAF3488746.1"/>
    </source>
</evidence>